<feature type="domain" description="Phosphoribulokinase/uridine kinase" evidence="1">
    <location>
        <begin position="27"/>
        <end position="207"/>
    </location>
</feature>
<protein>
    <submittedName>
        <fullName evidence="2">Phosphoribulokinase/uridine kinase family protein</fullName>
    </submittedName>
</protein>
<keyword evidence="2" id="KW-0808">Transferase</keyword>
<gene>
    <name evidence="2" type="ORF">CLV88_102216</name>
</gene>
<name>A0A2P8FHC6_9RHOB</name>
<dbReference type="GO" id="GO:0016301">
    <property type="term" value="F:kinase activity"/>
    <property type="evidence" value="ECO:0007669"/>
    <property type="project" value="UniProtKB-KW"/>
</dbReference>
<organism evidence="2 3">
    <name type="scientific">Shimia abyssi</name>
    <dbReference type="NCBI Taxonomy" id="1662395"/>
    <lineage>
        <taxon>Bacteria</taxon>
        <taxon>Pseudomonadati</taxon>
        <taxon>Pseudomonadota</taxon>
        <taxon>Alphaproteobacteria</taxon>
        <taxon>Rhodobacterales</taxon>
        <taxon>Roseobacteraceae</taxon>
    </lineage>
</organism>
<evidence type="ECO:0000313" key="3">
    <source>
        <dbReference type="Proteomes" id="UP000240418"/>
    </source>
</evidence>
<evidence type="ECO:0000313" key="2">
    <source>
        <dbReference type="EMBL" id="PSL21096.1"/>
    </source>
</evidence>
<proteinExistence type="predicted"/>
<dbReference type="Pfam" id="PF00485">
    <property type="entry name" value="PRK"/>
    <property type="match status" value="1"/>
</dbReference>
<dbReference type="InterPro" id="IPR027417">
    <property type="entry name" value="P-loop_NTPase"/>
</dbReference>
<dbReference type="EMBL" id="PYGJ01000002">
    <property type="protein sequence ID" value="PSL21096.1"/>
    <property type="molecule type" value="Genomic_DNA"/>
</dbReference>
<dbReference type="InterPro" id="IPR006083">
    <property type="entry name" value="PRK/URK"/>
</dbReference>
<accession>A0A2P8FHC6</accession>
<dbReference type="Proteomes" id="UP000240418">
    <property type="component" value="Unassembled WGS sequence"/>
</dbReference>
<dbReference type="RefSeq" id="WP_165798814.1">
    <property type="nucleotide sequence ID" value="NZ_PYGJ01000002.1"/>
</dbReference>
<comment type="caution">
    <text evidence="2">The sequence shown here is derived from an EMBL/GenBank/DDBJ whole genome shotgun (WGS) entry which is preliminary data.</text>
</comment>
<keyword evidence="2" id="KW-0418">Kinase</keyword>
<dbReference type="AlphaFoldDB" id="A0A2P8FHC6"/>
<keyword evidence="3" id="KW-1185">Reference proteome</keyword>
<dbReference type="SUPFAM" id="SSF52540">
    <property type="entry name" value="P-loop containing nucleoside triphosphate hydrolases"/>
    <property type="match status" value="1"/>
</dbReference>
<dbReference type="Gene3D" id="3.40.50.300">
    <property type="entry name" value="P-loop containing nucleotide triphosphate hydrolases"/>
    <property type="match status" value="1"/>
</dbReference>
<dbReference type="PANTHER" id="PTHR10285">
    <property type="entry name" value="URIDINE KINASE"/>
    <property type="match status" value="1"/>
</dbReference>
<dbReference type="GO" id="GO:0005524">
    <property type="term" value="F:ATP binding"/>
    <property type="evidence" value="ECO:0007669"/>
    <property type="project" value="InterPro"/>
</dbReference>
<evidence type="ECO:0000259" key="1">
    <source>
        <dbReference type="Pfam" id="PF00485"/>
    </source>
</evidence>
<reference evidence="2 3" key="1">
    <citation type="submission" date="2018-03" db="EMBL/GenBank/DDBJ databases">
        <title>Genomic Encyclopedia of Archaeal and Bacterial Type Strains, Phase II (KMG-II): from individual species to whole genera.</title>
        <authorList>
            <person name="Goeker M."/>
        </authorList>
    </citation>
    <scope>NUCLEOTIDE SEQUENCE [LARGE SCALE GENOMIC DNA]</scope>
    <source>
        <strain evidence="2 3">DSM 100673</strain>
    </source>
</reference>
<sequence length="214" mass="23970">MPKTIRTYDVLLQTVLDQFGRKGAPFLIGIAGPPATGKSTLAERLVGDLNAAGEQACFCPMDGFHLTNVQLDSLGLRPAKGRIDTFDADAFVAAVQRLAARTSLWWPVYSRQRHDPIPEGTRISGTEGVYVVEGNYVLSKTEPWRAAGDAFNLSIFVDTPDEVLRQRLMVRHQRSGRSQSEALEKINRTDMPNARIIRNDRQREDILFYEHADD</sequence>